<dbReference type="PATRIC" id="fig|294.195.peg.925"/>
<name>A0A109L818_PSEFL</name>
<gene>
    <name evidence="1" type="ORF">PFL603g_00880</name>
</gene>
<proteinExistence type="predicted"/>
<dbReference type="RefSeq" id="WP_003439549.1">
    <property type="nucleotide sequence ID" value="NZ_LCYC01000008.1"/>
</dbReference>
<dbReference type="AlphaFoldDB" id="A0A109L818"/>
<organism evidence="1 2">
    <name type="scientific">Pseudomonas fluorescens</name>
    <dbReference type="NCBI Taxonomy" id="294"/>
    <lineage>
        <taxon>Bacteria</taxon>
        <taxon>Pseudomonadati</taxon>
        <taxon>Pseudomonadota</taxon>
        <taxon>Gammaproteobacteria</taxon>
        <taxon>Pseudomonadales</taxon>
        <taxon>Pseudomonadaceae</taxon>
        <taxon>Pseudomonas</taxon>
    </lineage>
</organism>
<sequence>MPVMKFYAPYEAAFLPLEVTAYMLHPADEKLRNAYLRRKMAEYTLFCASGDGLESVPVEVLKDLLESPATAGADAMESLAIRGAVAGEILLNLIKLNASGEDASVNKAIHLGAQYFQEARNSLGGKISPGERSIRRAWSAFMPVAHFWAALQIHVQSTANLATPISSDSYLQQLSLGNELGKLAPKLTSKNAREPICTPNALWTLPCSVELPSCTFRCHGLDEQERDWLRNYRAPSISKFDS</sequence>
<reference evidence="1 2" key="1">
    <citation type="submission" date="2015-05" db="EMBL/GenBank/DDBJ databases">
        <title>A genomic and transcriptomic approach to investigate the blue pigment phenotype in Pseudomonas fluorescens.</title>
        <authorList>
            <person name="Andreani N.A."/>
            <person name="Cardazzo B."/>
        </authorList>
    </citation>
    <scope>NUCLEOTIDE SEQUENCE [LARGE SCALE GENOMIC DNA]</scope>
    <source>
        <strain evidence="1 2">Ps_40</strain>
    </source>
</reference>
<dbReference type="EMBL" id="LCYC01000008">
    <property type="protein sequence ID" value="KWV82727.1"/>
    <property type="molecule type" value="Genomic_DNA"/>
</dbReference>
<protein>
    <submittedName>
        <fullName evidence="1">Uncharacterized protein</fullName>
    </submittedName>
</protein>
<accession>A0A109L818</accession>
<evidence type="ECO:0000313" key="1">
    <source>
        <dbReference type="EMBL" id="KWV82727.1"/>
    </source>
</evidence>
<evidence type="ECO:0000313" key="2">
    <source>
        <dbReference type="Proteomes" id="UP000063434"/>
    </source>
</evidence>
<comment type="caution">
    <text evidence="1">The sequence shown here is derived from an EMBL/GenBank/DDBJ whole genome shotgun (WGS) entry which is preliminary data.</text>
</comment>
<dbReference type="Proteomes" id="UP000063434">
    <property type="component" value="Unassembled WGS sequence"/>
</dbReference>